<proteinExistence type="predicted"/>
<dbReference type="SUPFAM" id="SSF47598">
    <property type="entry name" value="Ribbon-helix-helix"/>
    <property type="match status" value="1"/>
</dbReference>
<dbReference type="InterPro" id="IPR010985">
    <property type="entry name" value="Ribbon_hlx_hlx"/>
</dbReference>
<gene>
    <name evidence="2" type="ORF">C5C40_15260</name>
</gene>
<name>A0ABX5A7P3_RATRA</name>
<dbReference type="RefSeq" id="WP_097168003.1">
    <property type="nucleotide sequence ID" value="NZ_PSUP01000054.1"/>
</dbReference>
<protein>
    <submittedName>
        <fullName evidence="2">Uncharacterized protein</fullName>
    </submittedName>
</protein>
<feature type="compositionally biased region" description="Polar residues" evidence="1">
    <location>
        <begin position="1"/>
        <end position="20"/>
    </location>
</feature>
<accession>A0ABX5A7P3</accession>
<evidence type="ECO:0000313" key="3">
    <source>
        <dbReference type="Proteomes" id="UP000239698"/>
    </source>
</evidence>
<feature type="region of interest" description="Disordered" evidence="1">
    <location>
        <begin position="1"/>
        <end position="21"/>
    </location>
</feature>
<organism evidence="2 3">
    <name type="scientific">Rathayibacter rathayi</name>
    <name type="common">Corynebacterium rathayi</name>
    <dbReference type="NCBI Taxonomy" id="33887"/>
    <lineage>
        <taxon>Bacteria</taxon>
        <taxon>Bacillati</taxon>
        <taxon>Actinomycetota</taxon>
        <taxon>Actinomycetes</taxon>
        <taxon>Micrococcales</taxon>
        <taxon>Microbacteriaceae</taxon>
        <taxon>Rathayibacter</taxon>
    </lineage>
</organism>
<sequence>MSNASGLSAGRPSTRSTTPGVTVRDLMAEDTVPARINFQVPRELRDKFKVWAVQNNTTIKDELTRHILSLIK</sequence>
<dbReference type="Proteomes" id="UP000239698">
    <property type="component" value="Unassembled WGS sequence"/>
</dbReference>
<reference evidence="2 3" key="1">
    <citation type="submission" date="2018-02" db="EMBL/GenBank/DDBJ databases">
        <title>Bacteriophage NCPPB3778 and a type I-E CRISPR drive the evolution of the US Biological Select Agent, Rathayibacter toxicus.</title>
        <authorList>
            <person name="Davis E.W.II."/>
            <person name="Tabima J.F."/>
            <person name="Weisberg A.J."/>
            <person name="Lopes L.D."/>
            <person name="Wiseman M.S."/>
            <person name="Wiseman M.S."/>
            <person name="Pupko T."/>
            <person name="Belcher M.S."/>
            <person name="Sechler A.J."/>
            <person name="Tancos M.A."/>
            <person name="Schroeder B.K."/>
            <person name="Murray T.D."/>
            <person name="Luster D.G."/>
            <person name="Schneider W.L."/>
            <person name="Rogers E."/>
            <person name="Andreote F.D."/>
            <person name="Grunwald N.J."/>
            <person name="Putnam M.L."/>
            <person name="Chang J.H."/>
        </authorList>
    </citation>
    <scope>NUCLEOTIDE SEQUENCE [LARGE SCALE GENOMIC DNA]</scope>
    <source>
        <strain evidence="2 3">AY1D6</strain>
    </source>
</reference>
<evidence type="ECO:0000256" key="1">
    <source>
        <dbReference type="SAM" id="MobiDB-lite"/>
    </source>
</evidence>
<comment type="caution">
    <text evidence="2">The sequence shown here is derived from an EMBL/GenBank/DDBJ whole genome shotgun (WGS) entry which is preliminary data.</text>
</comment>
<dbReference type="InterPro" id="IPR013321">
    <property type="entry name" value="Arc_rbn_hlx_hlx"/>
</dbReference>
<dbReference type="EMBL" id="PSVT01000060">
    <property type="protein sequence ID" value="PPH71252.1"/>
    <property type="molecule type" value="Genomic_DNA"/>
</dbReference>
<evidence type="ECO:0000313" key="2">
    <source>
        <dbReference type="EMBL" id="PPH71252.1"/>
    </source>
</evidence>
<keyword evidence="3" id="KW-1185">Reference proteome</keyword>
<dbReference type="Gene3D" id="1.10.1220.10">
    <property type="entry name" value="Met repressor-like"/>
    <property type="match status" value="1"/>
</dbReference>